<feature type="transmembrane region" description="Helical" evidence="17">
    <location>
        <begin position="153"/>
        <end position="173"/>
    </location>
</feature>
<dbReference type="GO" id="GO:0016020">
    <property type="term" value="C:membrane"/>
    <property type="evidence" value="ECO:0007669"/>
    <property type="project" value="InterPro"/>
</dbReference>
<comment type="catalytic activity">
    <reaction evidence="16">
        <text>12-(9Z-hexadecenoyloxy)-octadecanoate + H2O = 12-hydroxyoctadecanoate + (9Z)-hexadecenoate + H(+)</text>
        <dbReference type="Rhea" id="RHEA:52072"/>
        <dbReference type="ChEBI" id="CHEBI:15377"/>
        <dbReference type="ChEBI" id="CHEBI:15378"/>
        <dbReference type="ChEBI" id="CHEBI:32372"/>
        <dbReference type="ChEBI" id="CHEBI:84201"/>
        <dbReference type="ChEBI" id="CHEBI:136312"/>
    </reaction>
    <physiologicalReaction direction="left-to-right" evidence="16">
        <dbReference type="Rhea" id="RHEA:52073"/>
    </physiologicalReaction>
</comment>
<evidence type="ECO:0000256" key="7">
    <source>
        <dbReference type="ARBA" id="ARBA00047368"/>
    </source>
</evidence>
<dbReference type="AlphaFoldDB" id="A0A835GK13"/>
<dbReference type="EMBL" id="JACKWZ010000046">
    <property type="protein sequence ID" value="KAF9419143.1"/>
    <property type="molecule type" value="Genomic_DNA"/>
</dbReference>
<comment type="catalytic activity">
    <reaction evidence="12">
        <text>9-(9Z-octadecenoyloxy)-octadecanoate + H2O = 9-hydroxy-octadecanoate + (9Z)-octadecenoate + H(+)</text>
        <dbReference type="Rhea" id="RHEA:52048"/>
        <dbReference type="ChEBI" id="CHEBI:15377"/>
        <dbReference type="ChEBI" id="CHEBI:15378"/>
        <dbReference type="ChEBI" id="CHEBI:30823"/>
        <dbReference type="ChEBI" id="CHEBI:136282"/>
        <dbReference type="ChEBI" id="CHEBI:136286"/>
    </reaction>
    <physiologicalReaction direction="left-to-right" evidence="12">
        <dbReference type="Rhea" id="RHEA:52049"/>
    </physiologicalReaction>
</comment>
<comment type="catalytic activity">
    <reaction evidence="10">
        <text>12-octadecanoyloxy-octadecanoate + H2O = 12-hydroxyoctadecanoate + octadecanoate + H(+)</text>
        <dbReference type="Rhea" id="RHEA:52080"/>
        <dbReference type="ChEBI" id="CHEBI:15377"/>
        <dbReference type="ChEBI" id="CHEBI:15378"/>
        <dbReference type="ChEBI" id="CHEBI:25629"/>
        <dbReference type="ChEBI" id="CHEBI:84201"/>
        <dbReference type="ChEBI" id="CHEBI:136330"/>
    </reaction>
    <physiologicalReaction direction="left-to-right" evidence="10">
        <dbReference type="Rhea" id="RHEA:52081"/>
    </physiologicalReaction>
</comment>
<comment type="catalytic activity">
    <reaction evidence="15">
        <text>13-(9Z-hexadecenoyloxy)-octadecanoate + H2O = 13-hydroxy-octadecanoate + (9Z)-hexadecenoate + H(+)</text>
        <dbReference type="Rhea" id="RHEA:52076"/>
        <dbReference type="ChEBI" id="CHEBI:15377"/>
        <dbReference type="ChEBI" id="CHEBI:15378"/>
        <dbReference type="ChEBI" id="CHEBI:32372"/>
        <dbReference type="ChEBI" id="CHEBI:136304"/>
        <dbReference type="ChEBI" id="CHEBI:136315"/>
    </reaction>
    <physiologicalReaction direction="left-to-right" evidence="15">
        <dbReference type="Rhea" id="RHEA:52077"/>
    </physiologicalReaction>
</comment>
<protein>
    <recommendedName>
        <fullName evidence="20">Androgen-dependent TFPI-regulating protein</fullName>
    </recommendedName>
</protein>
<comment type="catalytic activity">
    <reaction evidence="7">
        <text>12-hexadecanoyloxy-octadecanoate + H2O = 12-hydroxyoctadecanoate + hexadecanoate + H(+)</text>
        <dbReference type="Rhea" id="RHEA:52056"/>
        <dbReference type="ChEBI" id="CHEBI:7896"/>
        <dbReference type="ChEBI" id="CHEBI:15377"/>
        <dbReference type="ChEBI" id="CHEBI:15378"/>
        <dbReference type="ChEBI" id="CHEBI:83677"/>
        <dbReference type="ChEBI" id="CHEBI:84201"/>
    </reaction>
    <physiologicalReaction direction="left-to-right" evidence="7">
        <dbReference type="Rhea" id="RHEA:52057"/>
    </physiologicalReaction>
</comment>
<evidence type="ECO:0000313" key="18">
    <source>
        <dbReference type="EMBL" id="KAF9419143.1"/>
    </source>
</evidence>
<evidence type="ECO:0000256" key="3">
    <source>
        <dbReference type="ARBA" id="ARBA00009300"/>
    </source>
</evidence>
<comment type="catalytic activity">
    <reaction evidence="14">
        <text>13-(9Z-octadecenoyloxy)-octadecanoate + H2O = 13-hydroxy-octadecanoate + (9Z)-octadecenoate + H(+)</text>
        <dbReference type="Rhea" id="RHEA:52064"/>
        <dbReference type="ChEBI" id="CHEBI:15377"/>
        <dbReference type="ChEBI" id="CHEBI:15378"/>
        <dbReference type="ChEBI" id="CHEBI:30823"/>
        <dbReference type="ChEBI" id="CHEBI:136303"/>
        <dbReference type="ChEBI" id="CHEBI:136304"/>
    </reaction>
    <physiologicalReaction direction="left-to-right" evidence="14">
        <dbReference type="Rhea" id="RHEA:52065"/>
    </physiologicalReaction>
</comment>
<dbReference type="InterPro" id="IPR006838">
    <property type="entry name" value="ADTRP_AIG1"/>
</dbReference>
<gene>
    <name evidence="18" type="ORF">HW555_004228</name>
</gene>
<evidence type="ECO:0000256" key="5">
    <source>
        <dbReference type="ARBA" id="ARBA00022989"/>
    </source>
</evidence>
<evidence type="ECO:0008006" key="20">
    <source>
        <dbReference type="Google" id="ProtNLM"/>
    </source>
</evidence>
<evidence type="ECO:0000256" key="6">
    <source>
        <dbReference type="ARBA" id="ARBA00023136"/>
    </source>
</evidence>
<dbReference type="Proteomes" id="UP000648187">
    <property type="component" value="Unassembled WGS sequence"/>
</dbReference>
<organism evidence="18 19">
    <name type="scientific">Spodoptera exigua</name>
    <name type="common">Beet armyworm</name>
    <name type="synonym">Noctua fulgens</name>
    <dbReference type="NCBI Taxonomy" id="7107"/>
    <lineage>
        <taxon>Eukaryota</taxon>
        <taxon>Metazoa</taxon>
        <taxon>Ecdysozoa</taxon>
        <taxon>Arthropoda</taxon>
        <taxon>Hexapoda</taxon>
        <taxon>Insecta</taxon>
        <taxon>Pterygota</taxon>
        <taxon>Neoptera</taxon>
        <taxon>Endopterygota</taxon>
        <taxon>Lepidoptera</taxon>
        <taxon>Glossata</taxon>
        <taxon>Ditrysia</taxon>
        <taxon>Noctuoidea</taxon>
        <taxon>Noctuidae</taxon>
        <taxon>Amphipyrinae</taxon>
        <taxon>Spodoptera</taxon>
    </lineage>
</organism>
<comment type="catalytic activity">
    <reaction evidence="11">
        <text>12-(9Z-octadecenoyloxy)-octadecanoate + H2O = 12-hydroxyoctadecanoate + (9Z)-octadecenoate + H(+)</text>
        <dbReference type="Rhea" id="RHEA:52060"/>
        <dbReference type="ChEBI" id="CHEBI:15377"/>
        <dbReference type="ChEBI" id="CHEBI:15378"/>
        <dbReference type="ChEBI" id="CHEBI:30823"/>
        <dbReference type="ChEBI" id="CHEBI:84201"/>
        <dbReference type="ChEBI" id="CHEBI:136302"/>
    </reaction>
    <physiologicalReaction direction="left-to-right" evidence="11">
        <dbReference type="Rhea" id="RHEA:52061"/>
    </physiologicalReaction>
</comment>
<keyword evidence="19" id="KW-1185">Reference proteome</keyword>
<evidence type="ECO:0000256" key="13">
    <source>
        <dbReference type="ARBA" id="ARBA00049221"/>
    </source>
</evidence>
<dbReference type="Pfam" id="PF04750">
    <property type="entry name" value="Far-17a_AIG1"/>
    <property type="match status" value="1"/>
</dbReference>
<comment type="catalytic activity">
    <reaction evidence="13">
        <text>9-octadecanoyloxy-octadecanoate + H2O = 9-hydroxy-octadecanoate + octadecanoate + H(+)</text>
        <dbReference type="Rhea" id="RHEA:52096"/>
        <dbReference type="ChEBI" id="CHEBI:15377"/>
        <dbReference type="ChEBI" id="CHEBI:15378"/>
        <dbReference type="ChEBI" id="CHEBI:25629"/>
        <dbReference type="ChEBI" id="CHEBI:136286"/>
        <dbReference type="ChEBI" id="CHEBI:136373"/>
    </reaction>
    <physiologicalReaction direction="left-to-right" evidence="13">
        <dbReference type="Rhea" id="RHEA:52097"/>
    </physiologicalReaction>
</comment>
<comment type="similarity">
    <text evidence="3">Belongs to the AIG1 family.</text>
</comment>
<reference evidence="18" key="1">
    <citation type="submission" date="2020-08" db="EMBL/GenBank/DDBJ databases">
        <title>Spodoptera exigua strain:BAW_Kor-Di-RS1 Genome sequencing and assembly.</title>
        <authorList>
            <person name="Kim J."/>
            <person name="Nam H.Y."/>
            <person name="Kwon M."/>
            <person name="Choi J.H."/>
            <person name="Cho S.R."/>
            <person name="Kim G.-H."/>
        </authorList>
    </citation>
    <scope>NUCLEOTIDE SEQUENCE</scope>
    <source>
        <strain evidence="18">BAW_Kor-Di-RS1</strain>
        <tissue evidence="18">Whole-body</tissue>
    </source>
</reference>
<dbReference type="GO" id="GO:0012505">
    <property type="term" value="C:endomembrane system"/>
    <property type="evidence" value="ECO:0007669"/>
    <property type="project" value="UniProtKB-SubCell"/>
</dbReference>
<evidence type="ECO:0000256" key="15">
    <source>
        <dbReference type="ARBA" id="ARBA00049322"/>
    </source>
</evidence>
<feature type="transmembrane region" description="Helical" evidence="17">
    <location>
        <begin position="185"/>
        <end position="207"/>
    </location>
</feature>
<evidence type="ECO:0000256" key="4">
    <source>
        <dbReference type="ARBA" id="ARBA00022692"/>
    </source>
</evidence>
<feature type="transmembrane region" description="Helical" evidence="17">
    <location>
        <begin position="83"/>
        <end position="102"/>
    </location>
</feature>
<comment type="catalytic activity">
    <reaction evidence="9">
        <text>9-hexadecanoyloxy-octadecanoate + H2O = 9-hydroxy-octadecanoate + hexadecanoate + H(+)</text>
        <dbReference type="Rhea" id="RHEA:52052"/>
        <dbReference type="ChEBI" id="CHEBI:7896"/>
        <dbReference type="ChEBI" id="CHEBI:15377"/>
        <dbReference type="ChEBI" id="CHEBI:15378"/>
        <dbReference type="ChEBI" id="CHEBI:83670"/>
        <dbReference type="ChEBI" id="CHEBI:136286"/>
    </reaction>
    <physiologicalReaction direction="left-to-right" evidence="9">
        <dbReference type="Rhea" id="RHEA:52053"/>
    </physiologicalReaction>
</comment>
<dbReference type="PANTHER" id="PTHR10989:SF16">
    <property type="entry name" value="AT02829P-RELATED"/>
    <property type="match status" value="1"/>
</dbReference>
<comment type="catalytic activity">
    <reaction evidence="1">
        <text>9-(9Z-hexadecenoyloxy)-octadecanoate + H2O = (9Z)-hexadecenoate + 9-hydroxy-octadecanoate + H(+)</text>
        <dbReference type="Rhea" id="RHEA:52068"/>
        <dbReference type="ChEBI" id="CHEBI:15377"/>
        <dbReference type="ChEBI" id="CHEBI:15378"/>
        <dbReference type="ChEBI" id="CHEBI:32372"/>
        <dbReference type="ChEBI" id="CHEBI:136286"/>
        <dbReference type="ChEBI" id="CHEBI:136309"/>
    </reaction>
    <physiologicalReaction direction="left-to-right" evidence="1">
        <dbReference type="Rhea" id="RHEA:52069"/>
    </physiologicalReaction>
</comment>
<dbReference type="PANTHER" id="PTHR10989">
    <property type="entry name" value="ANDROGEN-INDUCED PROTEIN 1-RELATED"/>
    <property type="match status" value="1"/>
</dbReference>
<sequence>MASADLSNRYTYPRILGYSVSLVLHITNMYNMLAFYEGEVLEDPFCMQVMYLSLGLSCDVLTITNHGKESSLLKSLKTIRDPLFTCLVWPYAFTVCVSFWTIFSYDRALILPPSVDKTITPITNHILHTSIVPIVLWELLFRHRSRPETHLGNLLTINLYAALYLVVIIVAFLEQGVWVYPILDKLYGTIHFYLFIGAAVVITNIFYKLQWYLTDLVWNRSEDTKKFL</sequence>
<evidence type="ECO:0000256" key="16">
    <source>
        <dbReference type="ARBA" id="ARBA00049428"/>
    </source>
</evidence>
<evidence type="ECO:0000256" key="9">
    <source>
        <dbReference type="ARBA" id="ARBA00047863"/>
    </source>
</evidence>
<evidence type="ECO:0000313" key="19">
    <source>
        <dbReference type="Proteomes" id="UP000648187"/>
    </source>
</evidence>
<evidence type="ECO:0000256" key="11">
    <source>
        <dbReference type="ARBA" id="ARBA00048701"/>
    </source>
</evidence>
<evidence type="ECO:0000256" key="12">
    <source>
        <dbReference type="ARBA" id="ARBA00048800"/>
    </source>
</evidence>
<evidence type="ECO:0000256" key="8">
    <source>
        <dbReference type="ARBA" id="ARBA00047427"/>
    </source>
</evidence>
<accession>A0A835GK13</accession>
<evidence type="ECO:0000256" key="1">
    <source>
        <dbReference type="ARBA" id="ARBA00000923"/>
    </source>
</evidence>
<evidence type="ECO:0000256" key="2">
    <source>
        <dbReference type="ARBA" id="ARBA00004127"/>
    </source>
</evidence>
<evidence type="ECO:0000256" key="14">
    <source>
        <dbReference type="ARBA" id="ARBA00049296"/>
    </source>
</evidence>
<evidence type="ECO:0000256" key="17">
    <source>
        <dbReference type="SAM" id="Phobius"/>
    </source>
</evidence>
<proteinExistence type="inferred from homology"/>
<keyword evidence="6 17" id="KW-0472">Membrane</keyword>
<comment type="catalytic activity">
    <reaction evidence="8">
        <text>13-octadecanoyloxy-octadecanoate + H2O = 13-hydroxy-octadecanoate + octadecanoate + H(+)</text>
        <dbReference type="Rhea" id="RHEA:52084"/>
        <dbReference type="ChEBI" id="CHEBI:15377"/>
        <dbReference type="ChEBI" id="CHEBI:15378"/>
        <dbReference type="ChEBI" id="CHEBI:25629"/>
        <dbReference type="ChEBI" id="CHEBI:136304"/>
        <dbReference type="ChEBI" id="CHEBI:136335"/>
    </reaction>
    <physiologicalReaction direction="left-to-right" evidence="8">
        <dbReference type="Rhea" id="RHEA:52085"/>
    </physiologicalReaction>
</comment>
<keyword evidence="4 17" id="KW-0812">Transmembrane</keyword>
<evidence type="ECO:0000256" key="10">
    <source>
        <dbReference type="ARBA" id="ARBA00048680"/>
    </source>
</evidence>
<name>A0A835GK13_SPOEX</name>
<feature type="transmembrane region" description="Helical" evidence="17">
    <location>
        <begin position="122"/>
        <end position="141"/>
    </location>
</feature>
<comment type="subcellular location">
    <subcellularLocation>
        <location evidence="2">Endomembrane system</location>
        <topology evidence="2">Multi-pass membrane protein</topology>
    </subcellularLocation>
</comment>
<keyword evidence="5 17" id="KW-1133">Transmembrane helix</keyword>
<comment type="caution">
    <text evidence="18">The sequence shown here is derived from an EMBL/GenBank/DDBJ whole genome shotgun (WGS) entry which is preliminary data.</text>
</comment>